<dbReference type="Gene3D" id="3.40.190.10">
    <property type="entry name" value="Periplasmic binding protein-like II"/>
    <property type="match status" value="2"/>
</dbReference>
<evidence type="ECO:0000313" key="6">
    <source>
        <dbReference type="EMBL" id="MFJ1269775.1"/>
    </source>
</evidence>
<name>A0ABW8DEY3_9GAMM</name>
<feature type="domain" description="Solute-binding protein family 3/N-terminal" evidence="4">
    <location>
        <begin position="25"/>
        <end position="248"/>
    </location>
</feature>
<dbReference type="EMBL" id="JBGORX010000009">
    <property type="protein sequence ID" value="MFJ1269775.1"/>
    <property type="molecule type" value="Genomic_DNA"/>
</dbReference>
<proteinExistence type="inferred from homology"/>
<protein>
    <submittedName>
        <fullName evidence="6">Transporter substrate-binding domain-containing protein</fullName>
    </submittedName>
</protein>
<comment type="similarity">
    <text evidence="1">Belongs to the bacterial solute-binding protein 3 family.</text>
</comment>
<dbReference type="SMART" id="SM00062">
    <property type="entry name" value="PBPb"/>
    <property type="match status" value="1"/>
</dbReference>
<evidence type="ECO:0000313" key="7">
    <source>
        <dbReference type="Proteomes" id="UP001615550"/>
    </source>
</evidence>
<organism evidence="6 7">
    <name type="scientific">Legionella lytica</name>
    <dbReference type="NCBI Taxonomy" id="96232"/>
    <lineage>
        <taxon>Bacteria</taxon>
        <taxon>Pseudomonadati</taxon>
        <taxon>Pseudomonadota</taxon>
        <taxon>Gammaproteobacteria</taxon>
        <taxon>Legionellales</taxon>
        <taxon>Legionellaceae</taxon>
        <taxon>Legionella</taxon>
    </lineage>
</organism>
<dbReference type="Pfam" id="PF00497">
    <property type="entry name" value="SBP_bac_3"/>
    <property type="match status" value="1"/>
</dbReference>
<dbReference type="SMART" id="SM00079">
    <property type="entry name" value="PBPe"/>
    <property type="match status" value="1"/>
</dbReference>
<feature type="chain" id="PRO_5047071061" evidence="3">
    <location>
        <begin position="21"/>
        <end position="248"/>
    </location>
</feature>
<feature type="domain" description="Ionotropic glutamate receptor C-terminal" evidence="5">
    <location>
        <begin position="25"/>
        <end position="247"/>
    </location>
</feature>
<evidence type="ECO:0000256" key="3">
    <source>
        <dbReference type="SAM" id="SignalP"/>
    </source>
</evidence>
<dbReference type="CDD" id="cd13622">
    <property type="entry name" value="PBP2_Arg_3"/>
    <property type="match status" value="1"/>
</dbReference>
<evidence type="ECO:0000256" key="1">
    <source>
        <dbReference type="ARBA" id="ARBA00010333"/>
    </source>
</evidence>
<keyword evidence="7" id="KW-1185">Reference proteome</keyword>
<evidence type="ECO:0000256" key="2">
    <source>
        <dbReference type="ARBA" id="ARBA00022729"/>
    </source>
</evidence>
<gene>
    <name evidence="6" type="ORF">ACD661_14515</name>
</gene>
<dbReference type="Proteomes" id="UP001615550">
    <property type="component" value="Unassembled WGS sequence"/>
</dbReference>
<dbReference type="PANTHER" id="PTHR35936">
    <property type="entry name" value="MEMBRANE-BOUND LYTIC MUREIN TRANSGLYCOSYLASE F"/>
    <property type="match status" value="1"/>
</dbReference>
<dbReference type="PANTHER" id="PTHR35936:SF19">
    <property type="entry name" value="AMINO-ACID-BINDING PROTEIN YXEM-RELATED"/>
    <property type="match status" value="1"/>
</dbReference>
<sequence>MNFFRSLLLAGLSFSSALFAEDLPVLNIGTENFNPPFVMRGSKNEIYGFDIDTMNALCRIMGRTCHYHIMRFDALLEAVASKQIDMAMSSITITPERAKVVNFSLPYLLSYSRFVTTPKVKTEPFTLELLNGKRIGLETGTIFEQELNTMGVKNPKIKYYITVSDQLTGLNRGEVDIILLDNPTANYWAANSSDTFKLAGPPYMYGYGLGIAVNPGQGALLTALNQALLQYQGSPEYKQNYDKYLLEF</sequence>
<comment type="caution">
    <text evidence="6">The sequence shown here is derived from an EMBL/GenBank/DDBJ whole genome shotgun (WGS) entry which is preliminary data.</text>
</comment>
<dbReference type="SUPFAM" id="SSF53850">
    <property type="entry name" value="Periplasmic binding protein-like II"/>
    <property type="match status" value="1"/>
</dbReference>
<evidence type="ECO:0000259" key="5">
    <source>
        <dbReference type="SMART" id="SM00079"/>
    </source>
</evidence>
<reference evidence="6 7" key="1">
    <citation type="submission" date="2024-08" db="EMBL/GenBank/DDBJ databases">
        <title>Draft Genome Sequence of Legionella lytica strain DSB2004, Isolated From a Fire Sprinkler System.</title>
        <authorList>
            <person name="Everhart A.D."/>
            <person name="Kidane D.T."/>
            <person name="Farone A.L."/>
            <person name="Farone M.B."/>
        </authorList>
    </citation>
    <scope>NUCLEOTIDE SEQUENCE [LARGE SCALE GENOMIC DNA]</scope>
    <source>
        <strain evidence="6 7">DSB2004</strain>
    </source>
</reference>
<feature type="signal peptide" evidence="3">
    <location>
        <begin position="1"/>
        <end position="20"/>
    </location>
</feature>
<dbReference type="InterPro" id="IPR001638">
    <property type="entry name" value="Solute-binding_3/MltF_N"/>
</dbReference>
<evidence type="ECO:0000259" key="4">
    <source>
        <dbReference type="SMART" id="SM00062"/>
    </source>
</evidence>
<dbReference type="RefSeq" id="WP_400188591.1">
    <property type="nucleotide sequence ID" value="NZ_JBGORX010000009.1"/>
</dbReference>
<keyword evidence="2 3" id="KW-0732">Signal</keyword>
<dbReference type="InterPro" id="IPR001320">
    <property type="entry name" value="Iontro_rcpt_C"/>
</dbReference>
<accession>A0ABW8DEY3</accession>